<reference evidence="2 3" key="1">
    <citation type="submission" date="2014-08" db="EMBL/GenBank/DDBJ databases">
        <title>Clostridium innocuum, an unnegligible vancomycin-resistant pathogen causing extra-intestinal infections.</title>
        <authorList>
            <person name="Feng Y."/>
            <person name="Chiu C.-H."/>
        </authorList>
    </citation>
    <scope>NUCLEOTIDE SEQUENCE [LARGE SCALE GENOMIC DNA]</scope>
    <source>
        <strain evidence="2 3">AN88</strain>
    </source>
</reference>
<proteinExistence type="predicted"/>
<dbReference type="AlphaFoldDB" id="A0A099IAP2"/>
<feature type="transmembrane region" description="Helical" evidence="1">
    <location>
        <begin position="40"/>
        <end position="58"/>
    </location>
</feature>
<feature type="transmembrane region" description="Helical" evidence="1">
    <location>
        <begin position="12"/>
        <end position="34"/>
    </location>
</feature>
<name>A0A099IAP2_CLOIN</name>
<sequence length="162" mass="18909">MKEYIVREDRGKLLLYTLLNLCLTIFLMLLTIYVYGSGHFLLAFLSITGLWFSVKAMCRYGFRLVKNTPVCEFKRDEVILPALPKEQRYMKYRDIRAVKILRSSSSVKLFFSGDHVTHPSGWQYAGAVYLFQRKKLNDVQKYAMDCLHTHHISCEVVQKAES</sequence>
<dbReference type="Proteomes" id="UP000030008">
    <property type="component" value="Unassembled WGS sequence"/>
</dbReference>
<protein>
    <submittedName>
        <fullName evidence="2">Uncharacterized protein</fullName>
    </submittedName>
</protein>
<keyword evidence="1" id="KW-0472">Membrane</keyword>
<accession>A0A099IAP2</accession>
<keyword evidence="1" id="KW-1133">Transmembrane helix</keyword>
<evidence type="ECO:0000256" key="1">
    <source>
        <dbReference type="SAM" id="Phobius"/>
    </source>
</evidence>
<dbReference type="EMBL" id="JQIF01000023">
    <property type="protein sequence ID" value="KGJ53958.1"/>
    <property type="molecule type" value="Genomic_DNA"/>
</dbReference>
<organism evidence="2 3">
    <name type="scientific">Clostridium innocuum</name>
    <dbReference type="NCBI Taxonomy" id="1522"/>
    <lineage>
        <taxon>Bacteria</taxon>
        <taxon>Bacillati</taxon>
        <taxon>Bacillota</taxon>
        <taxon>Clostridia</taxon>
        <taxon>Eubacteriales</taxon>
        <taxon>Clostridiaceae</taxon>
        <taxon>Clostridium</taxon>
    </lineage>
</organism>
<evidence type="ECO:0000313" key="3">
    <source>
        <dbReference type="Proteomes" id="UP000030008"/>
    </source>
</evidence>
<comment type="caution">
    <text evidence="2">The sequence shown here is derived from an EMBL/GenBank/DDBJ whole genome shotgun (WGS) entry which is preliminary data.</text>
</comment>
<evidence type="ECO:0000313" key="2">
    <source>
        <dbReference type="EMBL" id="KGJ53958.1"/>
    </source>
</evidence>
<keyword evidence="1" id="KW-0812">Transmembrane</keyword>
<gene>
    <name evidence="2" type="ORF">CIAN88_05250</name>
</gene>